<reference evidence="2" key="1">
    <citation type="journal article" date="2018" name="Data Brief">
        <title>Genome sequence data from 17 accessions of Ensete ventricosum, a staple food crop for millions in Ethiopia.</title>
        <authorList>
            <person name="Yemataw Z."/>
            <person name="Muzemil S."/>
            <person name="Ambachew D."/>
            <person name="Tripathi L."/>
            <person name="Tesfaye K."/>
            <person name="Chala A."/>
            <person name="Farbos A."/>
            <person name="O'Neill P."/>
            <person name="Moore K."/>
            <person name="Grant M."/>
            <person name="Studholme D.J."/>
        </authorList>
    </citation>
    <scope>NUCLEOTIDE SEQUENCE [LARGE SCALE GENOMIC DNA]</scope>
    <source>
        <tissue evidence="2">Leaf</tissue>
    </source>
</reference>
<gene>
    <name evidence="2" type="ORF">BHM03_00026578</name>
</gene>
<dbReference type="AlphaFoldDB" id="A0A445MHB7"/>
<organism evidence="2">
    <name type="scientific">Ensete ventricosum</name>
    <name type="common">Abyssinian banana</name>
    <name type="synonym">Musa ensete</name>
    <dbReference type="NCBI Taxonomy" id="4639"/>
    <lineage>
        <taxon>Eukaryota</taxon>
        <taxon>Viridiplantae</taxon>
        <taxon>Streptophyta</taxon>
        <taxon>Embryophyta</taxon>
        <taxon>Tracheophyta</taxon>
        <taxon>Spermatophyta</taxon>
        <taxon>Magnoliopsida</taxon>
        <taxon>Liliopsida</taxon>
        <taxon>Zingiberales</taxon>
        <taxon>Musaceae</taxon>
        <taxon>Ensete</taxon>
    </lineage>
</organism>
<dbReference type="EMBL" id="KV875972">
    <property type="protein sequence ID" value="RZR73639.1"/>
    <property type="molecule type" value="Genomic_DNA"/>
</dbReference>
<evidence type="ECO:0000256" key="1">
    <source>
        <dbReference type="SAM" id="MobiDB-lite"/>
    </source>
</evidence>
<dbReference type="Proteomes" id="UP000290560">
    <property type="component" value="Unassembled WGS sequence"/>
</dbReference>
<protein>
    <recommendedName>
        <fullName evidence="3">DUF761 domain-containing protein</fullName>
    </recommendedName>
</protein>
<dbReference type="Pfam" id="PF05553">
    <property type="entry name" value="DUF761"/>
    <property type="match status" value="1"/>
</dbReference>
<feature type="compositionally biased region" description="Polar residues" evidence="1">
    <location>
        <begin position="129"/>
        <end position="139"/>
    </location>
</feature>
<dbReference type="PANTHER" id="PTHR33265:SF6">
    <property type="entry name" value="OS01G0930500 PROTEIN"/>
    <property type="match status" value="1"/>
</dbReference>
<dbReference type="InterPro" id="IPR008480">
    <property type="entry name" value="DUF761_pln"/>
</dbReference>
<feature type="region of interest" description="Disordered" evidence="1">
    <location>
        <begin position="129"/>
        <end position="150"/>
    </location>
</feature>
<accession>A0A445MHB7</accession>
<dbReference type="PANTHER" id="PTHR33265">
    <property type="entry name" value="AVR9/CF-9 RAPIDLY ELICITED PROTEIN-RELATED"/>
    <property type="match status" value="1"/>
</dbReference>
<feature type="compositionally biased region" description="Acidic residues" evidence="1">
    <location>
        <begin position="140"/>
        <end position="150"/>
    </location>
</feature>
<sequence>MELHSHATAKKLWGYLRVAFFMMRKGFISKRKLLMDVNLLMKRGKLLGKSIGSLVFHHHHHHPRPEIPTFAPCEYEFSCSNSPNPVFYHAKRRHSYFSCLHTVVEEADDTPRRAAGDLPRIGLRTSLSSPFSDRVSNYSSEEEDGLSQEVDGEAEEFIKRFYEQLRAQSRIALLQYQEEEEEEEYDDGAVDACT</sequence>
<evidence type="ECO:0000313" key="2">
    <source>
        <dbReference type="EMBL" id="RZR73639.1"/>
    </source>
</evidence>
<name>A0A445MHB7_ENSVE</name>
<evidence type="ECO:0008006" key="3">
    <source>
        <dbReference type="Google" id="ProtNLM"/>
    </source>
</evidence>
<proteinExistence type="predicted"/>